<reference evidence="2" key="2">
    <citation type="journal article" date="2000" name="Genome Res.">
        <title>Normalization and subtraction of cap-trapper-selected cDNAs to prepare full-length cDNA libraries for rapid discovery of new genes.</title>
        <authorList>
            <person name="Carninci P."/>
            <person name="Shibata Y."/>
            <person name="Hayatsu N."/>
            <person name="Sugahara Y."/>
            <person name="Shibata K."/>
            <person name="Itoh M."/>
            <person name="Konno H."/>
            <person name="Okazaki Y."/>
            <person name="Muramatsu M."/>
            <person name="Hayashizaki Y."/>
        </authorList>
    </citation>
    <scope>NUCLEOTIDE SEQUENCE</scope>
    <source>
        <strain evidence="2">NOD</strain>
        <tissue evidence="2">Activated spleen</tissue>
    </source>
</reference>
<dbReference type="AlphaFoldDB" id="Q3U0B1"/>
<proteinExistence type="evidence at transcript level"/>
<name>Q3U0B1_MOUSE</name>
<reference evidence="2" key="7">
    <citation type="journal article" date="2005" name="Science">
        <title>The Transcriptional Landscape of the Mammalian Genome.</title>
        <authorList>
            <consortium name="The FANTOM Consortium"/>
            <consortium name="Riken Genome Exploration Research Group and Genome Science Group (Genome Network Project Core Group)"/>
        </authorList>
    </citation>
    <scope>NUCLEOTIDE SEQUENCE</scope>
    <source>
        <strain evidence="2">NOD</strain>
        <tissue evidence="2">Activated spleen</tissue>
    </source>
</reference>
<feature type="transmembrane region" description="Helical" evidence="1">
    <location>
        <begin position="23"/>
        <end position="49"/>
    </location>
</feature>
<reference evidence="2" key="6">
    <citation type="submission" date="2004-03" db="EMBL/GenBank/DDBJ databases">
        <authorList>
            <person name="Arakawa T."/>
            <person name="Carninci P."/>
            <person name="Fukuda S."/>
            <person name="Hashizume W."/>
            <person name="Hayashida K."/>
            <person name="Hori F."/>
            <person name="Iida J."/>
            <person name="Imamura K."/>
            <person name="Imotani K."/>
            <person name="Itoh M."/>
            <person name="Kanagawa S."/>
            <person name="Kawai J."/>
            <person name="Kojima M."/>
            <person name="Konno H."/>
            <person name="Murata M."/>
            <person name="Nakamura M."/>
            <person name="Ninomiya N."/>
            <person name="Nishiyori H."/>
            <person name="Nomura K."/>
            <person name="Ohno M."/>
            <person name="Sakazume N."/>
            <person name="Sano H."/>
            <person name="Sasaki D."/>
            <person name="Shibata K."/>
            <person name="Shiraki T."/>
            <person name="Tagami M."/>
            <person name="Tagami Y."/>
            <person name="Waki K."/>
            <person name="Watahiki A."/>
            <person name="Muramatsu M."/>
            <person name="Hayashizaki Y."/>
        </authorList>
    </citation>
    <scope>NUCLEOTIDE SEQUENCE</scope>
    <source>
        <strain evidence="2">NOD</strain>
        <tissue evidence="2">Activated spleen</tissue>
    </source>
</reference>
<evidence type="ECO:0000256" key="1">
    <source>
        <dbReference type="SAM" id="Phobius"/>
    </source>
</evidence>
<reference evidence="2" key="5">
    <citation type="journal article" date="2002" name="Nature">
        <title>Analysis of the mouse transcriptome based on functional annotation of 60,770 full-length cDNAs.</title>
        <authorList>
            <consortium name="The FANTOM Consortium and the RIKEN Genome Exploration Research Group Phase I and II Team"/>
        </authorList>
    </citation>
    <scope>NUCLEOTIDE SEQUENCE</scope>
    <source>
        <strain evidence="2">NOD</strain>
        <tissue evidence="2">Activated spleen</tissue>
    </source>
</reference>
<sequence>MLYPYLCCAHFLDHALPCSRLCFLVFFVCLFCFVFSASCPSSYSLFLYLCRLVGVEGKYLGTKEFIHISTEHSSHAFSFKRKRHLKYACILVLTLGSNCYC</sequence>
<protein>
    <submittedName>
        <fullName evidence="2">Uncharacterized protein</fullName>
    </submittedName>
</protein>
<reference evidence="2" key="3">
    <citation type="journal article" date="2000" name="Genome Res.">
        <title>RIKEN integrated sequence analysis (RISA) system--384-format sequencing pipeline with 384 multicapillary sequencer.</title>
        <authorList>
            <person name="Shibata K."/>
            <person name="Itoh M."/>
            <person name="Aizawa K."/>
            <person name="Nagaoka S."/>
            <person name="Sasaki N."/>
            <person name="Carninci P."/>
            <person name="Konno H."/>
            <person name="Akiyama J."/>
            <person name="Nishi K."/>
            <person name="Kitsunai T."/>
            <person name="Tashiro H."/>
            <person name="Itoh M."/>
            <person name="Sumi N."/>
            <person name="Ishii Y."/>
            <person name="Nakamura S."/>
            <person name="Hazama M."/>
            <person name="Nishine T."/>
            <person name="Harada A."/>
            <person name="Yamamoto R."/>
            <person name="Matsumoto H."/>
            <person name="Sakaguchi S."/>
            <person name="Ikegami T."/>
            <person name="Kashiwagi K."/>
            <person name="Fujiwake S."/>
            <person name="Inoue K."/>
            <person name="Togawa Y."/>
            <person name="Izawa M."/>
            <person name="Ohara E."/>
            <person name="Watahiki M."/>
            <person name="Yoneda Y."/>
            <person name="Ishikawa T."/>
            <person name="Ozawa K."/>
            <person name="Tanaka T."/>
            <person name="Matsuura S."/>
            <person name="Kawai J."/>
            <person name="Okazaki Y."/>
            <person name="Muramatsu M."/>
            <person name="Inoue Y."/>
            <person name="Kira A."/>
            <person name="Hayashizaki Y."/>
        </authorList>
    </citation>
    <scope>NUCLEOTIDE SEQUENCE</scope>
    <source>
        <strain evidence="2">NOD</strain>
        <tissue evidence="2">Activated spleen</tissue>
    </source>
</reference>
<keyword evidence="1" id="KW-1133">Transmembrane helix</keyword>
<reference evidence="2" key="1">
    <citation type="journal article" date="1999" name="Methods Enzymol.">
        <title>High-efficiency full-length cDNA cloning.</title>
        <authorList>
            <person name="Carninci P."/>
            <person name="Hayashizaki Y."/>
        </authorList>
    </citation>
    <scope>NUCLEOTIDE SEQUENCE</scope>
    <source>
        <strain evidence="2">NOD</strain>
        <tissue evidence="2">Activated spleen</tissue>
    </source>
</reference>
<keyword evidence="1" id="KW-0472">Membrane</keyword>
<keyword evidence="1" id="KW-0812">Transmembrane</keyword>
<evidence type="ECO:0000313" key="2">
    <source>
        <dbReference type="EMBL" id="BAE33944.1"/>
    </source>
</evidence>
<reference evidence="2" key="8">
    <citation type="journal article" date="2005" name="Science">
        <title>Antisense Transcription in the Mammalian Transcriptome.</title>
        <authorList>
            <consortium name="RIKEN Genome Exploration Research Group and Genome Science Group (Genome Network Project Core Group) and the FANTOM Consortium"/>
        </authorList>
    </citation>
    <scope>NUCLEOTIDE SEQUENCE</scope>
    <source>
        <strain evidence="2">NOD</strain>
        <tissue evidence="2">Activated spleen</tissue>
    </source>
</reference>
<reference evidence="2" key="4">
    <citation type="journal article" date="2001" name="Nature">
        <title>Functional annotation of a full-length mouse cDNA collection.</title>
        <authorList>
            <consortium name="The RIKEN Genome Exploration Research Group Phase II Team and the FANTOM Consortium"/>
        </authorList>
    </citation>
    <scope>NUCLEOTIDE SEQUENCE</scope>
    <source>
        <strain evidence="2">NOD</strain>
        <tissue evidence="2">Activated spleen</tissue>
    </source>
</reference>
<accession>Q3U0B1</accession>
<organism evidence="2">
    <name type="scientific">Mus musculus</name>
    <name type="common">Mouse</name>
    <dbReference type="NCBI Taxonomy" id="10090"/>
    <lineage>
        <taxon>Eukaryota</taxon>
        <taxon>Metazoa</taxon>
        <taxon>Chordata</taxon>
        <taxon>Craniata</taxon>
        <taxon>Vertebrata</taxon>
        <taxon>Euteleostomi</taxon>
        <taxon>Mammalia</taxon>
        <taxon>Eutheria</taxon>
        <taxon>Euarchontoglires</taxon>
        <taxon>Glires</taxon>
        <taxon>Rodentia</taxon>
        <taxon>Myomorpha</taxon>
        <taxon>Muroidea</taxon>
        <taxon>Muridae</taxon>
        <taxon>Murinae</taxon>
        <taxon>Mus</taxon>
        <taxon>Mus</taxon>
    </lineage>
</organism>
<dbReference type="EMBL" id="AK157051">
    <property type="protein sequence ID" value="BAE33944.1"/>
    <property type="molecule type" value="mRNA"/>
</dbReference>